<dbReference type="PROSITE" id="PS51257">
    <property type="entry name" value="PROKAR_LIPOPROTEIN"/>
    <property type="match status" value="1"/>
</dbReference>
<dbReference type="EMBL" id="SMGQ01000011">
    <property type="protein sequence ID" value="TCK97756.1"/>
    <property type="molecule type" value="Genomic_DNA"/>
</dbReference>
<dbReference type="CDD" id="cd19963">
    <property type="entry name" value="PBP1_BMP-like"/>
    <property type="match status" value="1"/>
</dbReference>
<dbReference type="InterPro" id="IPR052910">
    <property type="entry name" value="ABC-Purine-Binding"/>
</dbReference>
<dbReference type="Proteomes" id="UP000294545">
    <property type="component" value="Unassembled WGS sequence"/>
</dbReference>
<dbReference type="Gene3D" id="3.40.50.2300">
    <property type="match status" value="2"/>
</dbReference>
<evidence type="ECO:0000313" key="4">
    <source>
        <dbReference type="EMBL" id="TCK97756.1"/>
    </source>
</evidence>
<protein>
    <submittedName>
        <fullName evidence="4">Nucleoside-binding protein</fullName>
    </submittedName>
</protein>
<feature type="signal peptide" evidence="2">
    <location>
        <begin position="1"/>
        <end position="23"/>
    </location>
</feature>
<comment type="caution">
    <text evidence="4">The sequence shown here is derived from an EMBL/GenBank/DDBJ whole genome shotgun (WGS) entry which is preliminary data.</text>
</comment>
<dbReference type="AlphaFoldDB" id="A0A4R1MX31"/>
<sequence>MNKKLILLATAILVLALAVVGCSSESRDEPAATGGNEPVTPDIKEDEDEFIVGFIYVSPAGDGGWSTSHDNGRLMVERELGVKTIYRENVVEDQGVENVIREMIDEGANVIFATSYGYMDYVENISSEFPDVAFLHASGTTSTDNMNNYFGRIYQARYLTGIVAGLKTETNHIGYVGAYAIPEVIRGINAFTLGAQSVNSDVEVSVRWTNTWYDPATEKEAAIALLDEGVDIIAQHQDTAGPQQAAEERGVWSVGYHTDMTEVAPDAHMTAAIWDWGPYYVSQVESAMEGNWTPVNYWGGMEDGIVQISPLTNNAPDEAEDILEDIQTSIVEGSFKVFEGPIYNQEGELAVEEGTVLSDDELLSMFWFVQGVNGSID</sequence>
<dbReference type="OrthoDB" id="9769871at2"/>
<reference evidence="4 5" key="1">
    <citation type="submission" date="2019-03" db="EMBL/GenBank/DDBJ databases">
        <title>Genomic Encyclopedia of Type Strains, Phase IV (KMG-IV): sequencing the most valuable type-strain genomes for metagenomic binning, comparative biology and taxonomic classification.</title>
        <authorList>
            <person name="Goeker M."/>
        </authorList>
    </citation>
    <scope>NUCLEOTIDE SEQUENCE [LARGE SCALE GENOMIC DNA]</scope>
    <source>
        <strain evidence="4 5">DSM 24176</strain>
    </source>
</reference>
<evidence type="ECO:0000259" key="3">
    <source>
        <dbReference type="Pfam" id="PF02608"/>
    </source>
</evidence>
<dbReference type="Pfam" id="PF02608">
    <property type="entry name" value="Bmp"/>
    <property type="match status" value="1"/>
</dbReference>
<accession>A0A4R1MX31</accession>
<organism evidence="4 5">
    <name type="scientific">Natranaerovirga hydrolytica</name>
    <dbReference type="NCBI Taxonomy" id="680378"/>
    <lineage>
        <taxon>Bacteria</taxon>
        <taxon>Bacillati</taxon>
        <taxon>Bacillota</taxon>
        <taxon>Clostridia</taxon>
        <taxon>Lachnospirales</taxon>
        <taxon>Natranaerovirgaceae</taxon>
        <taxon>Natranaerovirga</taxon>
    </lineage>
</organism>
<dbReference type="InterPro" id="IPR003760">
    <property type="entry name" value="PnrA-like"/>
</dbReference>
<feature type="chain" id="PRO_5039620587" evidence="2">
    <location>
        <begin position="24"/>
        <end position="377"/>
    </location>
</feature>
<dbReference type="PANTHER" id="PTHR43208">
    <property type="entry name" value="ABC TRANSPORTER SUBSTRATE-BINDING PROTEIN"/>
    <property type="match status" value="1"/>
</dbReference>
<keyword evidence="1 2" id="KW-0732">Signal</keyword>
<gene>
    <name evidence="4" type="ORF">EDC19_0158</name>
</gene>
<dbReference type="GO" id="GO:0005886">
    <property type="term" value="C:plasma membrane"/>
    <property type="evidence" value="ECO:0007669"/>
    <property type="project" value="InterPro"/>
</dbReference>
<dbReference type="RefSeq" id="WP_132279051.1">
    <property type="nucleotide sequence ID" value="NZ_SMGQ01000011.1"/>
</dbReference>
<evidence type="ECO:0000256" key="2">
    <source>
        <dbReference type="SAM" id="SignalP"/>
    </source>
</evidence>
<name>A0A4R1MX31_9FIRM</name>
<evidence type="ECO:0000313" key="5">
    <source>
        <dbReference type="Proteomes" id="UP000294545"/>
    </source>
</evidence>
<evidence type="ECO:0000256" key="1">
    <source>
        <dbReference type="ARBA" id="ARBA00022729"/>
    </source>
</evidence>
<dbReference type="PANTHER" id="PTHR43208:SF1">
    <property type="entry name" value="ABC TRANSPORTER SUBSTRATE-BINDING PROTEIN"/>
    <property type="match status" value="1"/>
</dbReference>
<keyword evidence="5" id="KW-1185">Reference proteome</keyword>
<proteinExistence type="predicted"/>
<feature type="domain" description="ABC transporter substrate-binding protein PnrA-like" evidence="3">
    <location>
        <begin position="52"/>
        <end position="330"/>
    </location>
</feature>